<dbReference type="Proteomes" id="UP000007800">
    <property type="component" value="Unassembled WGS sequence"/>
</dbReference>
<keyword evidence="3" id="KW-0812">Transmembrane</keyword>
<name>C5K522_PERM5</name>
<dbReference type="PANTHER" id="PTHR15858:SF0">
    <property type="entry name" value="IMMEDIATE EARLY RESPONSE 3-INTERACTING PROTEIN 1"/>
    <property type="match status" value="1"/>
</dbReference>
<dbReference type="InterPro" id="IPR013880">
    <property type="entry name" value="Yos1"/>
</dbReference>
<dbReference type="RefSeq" id="XP_002788648.1">
    <property type="nucleotide sequence ID" value="XM_002788602.1"/>
</dbReference>
<keyword evidence="5" id="KW-1133">Transmembrane helix</keyword>
<evidence type="ECO:0000256" key="4">
    <source>
        <dbReference type="ARBA" id="ARBA00022927"/>
    </source>
</evidence>
<dbReference type="GO" id="GO:0005789">
    <property type="term" value="C:endoplasmic reticulum membrane"/>
    <property type="evidence" value="ECO:0007669"/>
    <property type="project" value="TreeGrafter"/>
</dbReference>
<evidence type="ECO:0000256" key="3">
    <source>
        <dbReference type="ARBA" id="ARBA00022692"/>
    </source>
</evidence>
<evidence type="ECO:0000256" key="5">
    <source>
        <dbReference type="ARBA" id="ARBA00022989"/>
    </source>
</evidence>
<proteinExistence type="inferred from homology"/>
<evidence type="ECO:0000256" key="7">
    <source>
        <dbReference type="ARBA" id="ARBA00024203"/>
    </source>
</evidence>
<reference evidence="8 9" key="1">
    <citation type="submission" date="2008-07" db="EMBL/GenBank/DDBJ databases">
        <authorList>
            <person name="El-Sayed N."/>
            <person name="Caler E."/>
            <person name="Inman J."/>
            <person name="Amedeo P."/>
            <person name="Hass B."/>
            <person name="Wortman J."/>
        </authorList>
    </citation>
    <scope>NUCLEOTIDE SEQUENCE [LARGE SCALE GENOMIC DNA]</scope>
    <source>
        <strain evidence="9">ATCC 50983 / TXsc</strain>
    </source>
</reference>
<keyword evidence="9" id="KW-1185">Reference proteome</keyword>
<evidence type="ECO:0000313" key="9">
    <source>
        <dbReference type="Proteomes" id="UP000007800"/>
    </source>
</evidence>
<comment type="similarity">
    <text evidence="7">Belongs to the YOS1 family.</text>
</comment>
<dbReference type="PANTHER" id="PTHR15858">
    <property type="entry name" value="IMMEDIATE EARLY RESPONSE 3-INTERACTING PROTEIN 1"/>
    <property type="match status" value="1"/>
</dbReference>
<sequence length="81" mass="9007">MHLIESGLLVANAGAILNERRVLRKYNLDKPGFDNGVKGQLSTLLYSVRTFGRCNDAAISHYADPIVIMNLLVILYELIFG</sequence>
<evidence type="ECO:0000256" key="6">
    <source>
        <dbReference type="ARBA" id="ARBA00023136"/>
    </source>
</evidence>
<comment type="subcellular location">
    <subcellularLocation>
        <location evidence="1">Membrane</location>
    </subcellularLocation>
</comment>
<dbReference type="EMBL" id="GG670562">
    <property type="protein sequence ID" value="EER20444.1"/>
    <property type="molecule type" value="Genomic_DNA"/>
</dbReference>
<keyword evidence="4" id="KW-0653">Protein transport</keyword>
<evidence type="ECO:0000313" key="8">
    <source>
        <dbReference type="EMBL" id="EER20444.1"/>
    </source>
</evidence>
<dbReference type="InParanoid" id="C5K522"/>
<gene>
    <name evidence="8" type="ORF">Pmar_PMAR010185</name>
</gene>
<accession>C5K522</accession>
<dbReference type="GO" id="GO:0000139">
    <property type="term" value="C:Golgi membrane"/>
    <property type="evidence" value="ECO:0007669"/>
    <property type="project" value="TreeGrafter"/>
</dbReference>
<evidence type="ECO:0000256" key="1">
    <source>
        <dbReference type="ARBA" id="ARBA00004370"/>
    </source>
</evidence>
<dbReference type="OMA" id="FFTVRTY"/>
<dbReference type="GO" id="GO:0006888">
    <property type="term" value="P:endoplasmic reticulum to Golgi vesicle-mediated transport"/>
    <property type="evidence" value="ECO:0007669"/>
    <property type="project" value="TreeGrafter"/>
</dbReference>
<dbReference type="GO" id="GO:0015031">
    <property type="term" value="P:protein transport"/>
    <property type="evidence" value="ECO:0007669"/>
    <property type="project" value="UniProtKB-KW"/>
</dbReference>
<dbReference type="AlphaFoldDB" id="C5K522"/>
<keyword evidence="2" id="KW-0813">Transport</keyword>
<keyword evidence="6" id="KW-0472">Membrane</keyword>
<evidence type="ECO:0000256" key="2">
    <source>
        <dbReference type="ARBA" id="ARBA00022448"/>
    </source>
</evidence>
<dbReference type="OrthoDB" id="15356at2759"/>
<dbReference type="Pfam" id="PF08571">
    <property type="entry name" value="Yos1"/>
    <property type="match status" value="1"/>
</dbReference>
<dbReference type="GO" id="GO:0030134">
    <property type="term" value="C:COPII-coated ER to Golgi transport vesicle"/>
    <property type="evidence" value="ECO:0007669"/>
    <property type="project" value="TreeGrafter"/>
</dbReference>
<protein>
    <submittedName>
        <fullName evidence="8">Uncharacterized protein</fullName>
    </submittedName>
</protein>
<dbReference type="GeneID" id="9053995"/>
<organism evidence="9">
    <name type="scientific">Perkinsus marinus (strain ATCC 50983 / TXsc)</name>
    <dbReference type="NCBI Taxonomy" id="423536"/>
    <lineage>
        <taxon>Eukaryota</taxon>
        <taxon>Sar</taxon>
        <taxon>Alveolata</taxon>
        <taxon>Perkinsozoa</taxon>
        <taxon>Perkinsea</taxon>
        <taxon>Perkinsida</taxon>
        <taxon>Perkinsidae</taxon>
        <taxon>Perkinsus</taxon>
    </lineage>
</organism>